<feature type="signal peptide" evidence="5">
    <location>
        <begin position="1"/>
        <end position="27"/>
    </location>
</feature>
<comment type="subunit">
    <text evidence="3">Homotetramer.</text>
</comment>
<gene>
    <name evidence="7" type="ORF">D5366_10065</name>
</gene>
<dbReference type="GO" id="GO:0006545">
    <property type="term" value="P:glycine biosynthetic process"/>
    <property type="evidence" value="ECO:0007669"/>
    <property type="project" value="TreeGrafter"/>
</dbReference>
<evidence type="ECO:0000313" key="8">
    <source>
        <dbReference type="Proteomes" id="UP000317214"/>
    </source>
</evidence>
<dbReference type="GO" id="GO:0006567">
    <property type="term" value="P:L-threonine catabolic process"/>
    <property type="evidence" value="ECO:0007669"/>
    <property type="project" value="TreeGrafter"/>
</dbReference>
<evidence type="ECO:0000256" key="2">
    <source>
        <dbReference type="ARBA" id="ARBA00006966"/>
    </source>
</evidence>
<comment type="similarity">
    <text evidence="2">Belongs to the threonine aldolase family.</text>
</comment>
<sequence>MQRRELFSKSAAIMVSTCLPGVVSASASTPKTKPPTQLSSRSVTLFGDTAPLSPLEQIAYLHEAASDINNPEDLYLKNGAVSALEKQIADLFGKTDAVFFPTGTMANNVAVRLLADEQRLVLTQQDSHLYADESDAAQILSGLNLVPMAPGLVNPSPESVRLEIESWKNRPYPVAVGAISLESPVRRHNGAYIPFKDLEQISSIAGEQKIGMHWDGSRSLLLYGIDNFNLQKTASLFDTIMVSLDKYLGAPTGAMLIGERTNMEKARHLRHLFGGLLHGGWQLALPPLINLPKFQENYLKAQIRAKEVVQLLCNSEGFTLKPINNGSNILPIQISEARLQGLKERLTAADIYARISDDGKMDFYTNLSILRRPPAEIARAFLIK</sequence>
<evidence type="ECO:0000256" key="5">
    <source>
        <dbReference type="SAM" id="SignalP"/>
    </source>
</evidence>
<evidence type="ECO:0000256" key="1">
    <source>
        <dbReference type="ARBA" id="ARBA00001933"/>
    </source>
</evidence>
<dbReference type="InterPro" id="IPR015424">
    <property type="entry name" value="PyrdxlP-dep_Trfase"/>
</dbReference>
<organism evidence="7 8">
    <name type="scientific">Neokomagataea tanensis</name>
    <dbReference type="NCBI Taxonomy" id="661191"/>
    <lineage>
        <taxon>Bacteria</taxon>
        <taxon>Pseudomonadati</taxon>
        <taxon>Pseudomonadota</taxon>
        <taxon>Alphaproteobacteria</taxon>
        <taxon>Acetobacterales</taxon>
        <taxon>Acetobacteraceae</taxon>
        <taxon>Neokomagataea</taxon>
    </lineage>
</organism>
<dbReference type="RefSeq" id="WP_141493464.1">
    <property type="nucleotide sequence ID" value="NZ_CP032485.1"/>
</dbReference>
<dbReference type="AlphaFoldDB" id="A0A4Y6V624"/>
<dbReference type="PANTHER" id="PTHR48097:SF9">
    <property type="entry name" value="L-THREONINE ALDOLASE"/>
    <property type="match status" value="1"/>
</dbReference>
<feature type="chain" id="PRO_5021426103" description="Aromatic amino acid beta-eliminating lyase/threonine aldolase domain-containing protein" evidence="5">
    <location>
        <begin position="28"/>
        <end position="384"/>
    </location>
</feature>
<dbReference type="InterPro" id="IPR015421">
    <property type="entry name" value="PyrdxlP-dep_Trfase_major"/>
</dbReference>
<dbReference type="GO" id="GO:0005829">
    <property type="term" value="C:cytosol"/>
    <property type="evidence" value="ECO:0007669"/>
    <property type="project" value="TreeGrafter"/>
</dbReference>
<dbReference type="PANTHER" id="PTHR48097">
    <property type="entry name" value="L-THREONINE ALDOLASE-RELATED"/>
    <property type="match status" value="1"/>
</dbReference>
<proteinExistence type="inferred from homology"/>
<feature type="domain" description="Aromatic amino acid beta-eliminating lyase/threonine aldolase" evidence="6">
    <location>
        <begin position="64"/>
        <end position="278"/>
    </location>
</feature>
<dbReference type="Pfam" id="PF01212">
    <property type="entry name" value="Beta_elim_lyase"/>
    <property type="match status" value="1"/>
</dbReference>
<keyword evidence="4" id="KW-0663">Pyridoxal phosphate</keyword>
<dbReference type="Gene3D" id="3.40.640.10">
    <property type="entry name" value="Type I PLP-dependent aspartate aminotransferase-like (Major domain)"/>
    <property type="match status" value="1"/>
</dbReference>
<protein>
    <recommendedName>
        <fullName evidence="6">Aromatic amino acid beta-eliminating lyase/threonine aldolase domain-containing protein</fullName>
    </recommendedName>
</protein>
<dbReference type="EMBL" id="CP032485">
    <property type="protein sequence ID" value="QDH25499.1"/>
    <property type="molecule type" value="Genomic_DNA"/>
</dbReference>
<dbReference type="InterPro" id="IPR001597">
    <property type="entry name" value="ArAA_b-elim_lyase/Thr_aldolase"/>
</dbReference>
<comment type="cofactor">
    <cofactor evidence="1">
        <name>pyridoxal 5'-phosphate</name>
        <dbReference type="ChEBI" id="CHEBI:597326"/>
    </cofactor>
</comment>
<evidence type="ECO:0000256" key="4">
    <source>
        <dbReference type="ARBA" id="ARBA00022898"/>
    </source>
</evidence>
<dbReference type="GO" id="GO:0008732">
    <property type="term" value="F:L-allo-threonine aldolase activity"/>
    <property type="evidence" value="ECO:0007669"/>
    <property type="project" value="TreeGrafter"/>
</dbReference>
<dbReference type="OrthoDB" id="9774495at2"/>
<reference evidence="7 8" key="1">
    <citation type="submission" date="2018-09" db="EMBL/GenBank/DDBJ databases">
        <title>The complete genome sequence of Neokomagataea tanensis NBRC 106556(T).</title>
        <authorList>
            <person name="Chua K.-O."/>
            <person name="See-Too W.-S."/>
            <person name="Hong K.-W."/>
            <person name="Yin W.-F."/>
            <person name="Chan K.-G."/>
        </authorList>
    </citation>
    <scope>NUCLEOTIDE SEQUENCE [LARGE SCALE GENOMIC DNA]</scope>
    <source>
        <strain evidence="8">AH13 \ NBRC 106556</strain>
    </source>
</reference>
<dbReference type="Proteomes" id="UP000317214">
    <property type="component" value="Chromosome"/>
</dbReference>
<dbReference type="SUPFAM" id="SSF53383">
    <property type="entry name" value="PLP-dependent transferases"/>
    <property type="match status" value="1"/>
</dbReference>
<accession>A0A4Y6V624</accession>
<dbReference type="KEGG" id="ntn:D5366_10065"/>
<keyword evidence="5" id="KW-0732">Signal</keyword>
<name>A0A4Y6V624_9PROT</name>
<evidence type="ECO:0000259" key="6">
    <source>
        <dbReference type="Pfam" id="PF01212"/>
    </source>
</evidence>
<evidence type="ECO:0000256" key="3">
    <source>
        <dbReference type="ARBA" id="ARBA00011881"/>
    </source>
</evidence>
<evidence type="ECO:0000313" key="7">
    <source>
        <dbReference type="EMBL" id="QDH25499.1"/>
    </source>
</evidence>
<keyword evidence="8" id="KW-1185">Reference proteome</keyword>